<evidence type="ECO:0000313" key="1">
    <source>
        <dbReference type="EMBL" id="QHI71014.1"/>
    </source>
</evidence>
<keyword evidence="2" id="KW-1185">Reference proteome</keyword>
<dbReference type="EMBL" id="CP047591">
    <property type="protein sequence ID" value="QHI71014.1"/>
    <property type="molecule type" value="Genomic_DNA"/>
</dbReference>
<proteinExistence type="predicted"/>
<dbReference type="RefSeq" id="WP_162360792.1">
    <property type="nucleotide sequence ID" value="NZ_CP047591.1"/>
</dbReference>
<sequence>MRYVLPFHFAFEHMRRLAVISFKGNEELDGFEPQFFDDPVNGKGLRLLRYRRDGKVDVYYEAGIIYDENFNIGAGINDCKMTRFEQNLFEITEQGLQLHLVFTDAQGRKNELKVTEKSMRKYPVPLLAPIGGGIKRPQKLFFVYMNDINFAPCKTTQINCSLDDRILEPVILPILIKGHRNYMVRYCSQLNIVELNRNGTGPLCFDGMPGKTAIQDKTEICCNKLGKVDQIQIGKGMHNAKLYFPDGFPNLMDLPENQCTKGSFEIYISSVKITWGQYRLMRIADKVHVNLGNFREWQPRKYPLAYKLLFTFVKVFKKWPTYYSWKGIVDLEEISQMNGIWENRINHKSKVV</sequence>
<dbReference type="KEGG" id="amic:Ami3637_00215"/>
<dbReference type="Proteomes" id="UP000463883">
    <property type="component" value="Chromosome"/>
</dbReference>
<name>A0A6P1MEK6_9FIRM</name>
<accession>A0A6P1MEK6</accession>
<protein>
    <submittedName>
        <fullName evidence="1">Uncharacterized protein</fullName>
    </submittedName>
</protein>
<organism evidence="1 2">
    <name type="scientific">Aminipila terrae</name>
    <dbReference type="NCBI Taxonomy" id="2697030"/>
    <lineage>
        <taxon>Bacteria</taxon>
        <taxon>Bacillati</taxon>
        <taxon>Bacillota</taxon>
        <taxon>Clostridia</taxon>
        <taxon>Peptostreptococcales</taxon>
        <taxon>Anaerovoracaceae</taxon>
        <taxon>Aminipila</taxon>
    </lineage>
</organism>
<evidence type="ECO:0000313" key="2">
    <source>
        <dbReference type="Proteomes" id="UP000463883"/>
    </source>
</evidence>
<dbReference type="AlphaFoldDB" id="A0A6P1MEK6"/>
<gene>
    <name evidence="1" type="ORF">Ami3637_00215</name>
</gene>
<reference evidence="1 2" key="1">
    <citation type="submission" date="2020-01" db="EMBL/GenBank/DDBJ databases">
        <title>Genomic analysis of Aminipila sp. CBA3637.</title>
        <authorList>
            <person name="Kim Y.B."/>
            <person name="Roh S.W."/>
        </authorList>
    </citation>
    <scope>NUCLEOTIDE SEQUENCE [LARGE SCALE GENOMIC DNA]</scope>
    <source>
        <strain evidence="1 2">CBA3637</strain>
    </source>
</reference>